<name>M2YI53_PSEFD</name>
<dbReference type="InterPro" id="IPR006094">
    <property type="entry name" value="Oxid_FAD_bind_N"/>
</dbReference>
<keyword evidence="8" id="KW-1185">Reference proteome</keyword>
<gene>
    <name evidence="7" type="ORF">MYCFIDRAFT_146303</name>
</gene>
<dbReference type="GO" id="GO:0016491">
    <property type="term" value="F:oxidoreductase activity"/>
    <property type="evidence" value="ECO:0007669"/>
    <property type="project" value="UniProtKB-KW"/>
</dbReference>
<evidence type="ECO:0000256" key="3">
    <source>
        <dbReference type="ARBA" id="ARBA00022827"/>
    </source>
</evidence>
<sequence length="181" mass="19497">MLLSQLPVGLLVAATAASPPPHHSLSSQVQQCCRQLSSTFPNQVISPNNASSYIHYTNRWTENARLEPTCIFLPNDARDIATAIKIFHPHNNGRGICPFAVKSGGHMPHPGANSIENGIVIDLSSINEVTIAKDRSYVTLGSGNTWGKVYDTLAGTNLAVPGGRCAGKKFYHIFSLSHTHP</sequence>
<dbReference type="HOGENOM" id="CLU_1489624_0_0_1"/>
<evidence type="ECO:0000256" key="1">
    <source>
        <dbReference type="ARBA" id="ARBA00005466"/>
    </source>
</evidence>
<evidence type="ECO:0000313" key="7">
    <source>
        <dbReference type="EMBL" id="EME77450.1"/>
    </source>
</evidence>
<protein>
    <recommendedName>
        <fullName evidence="6">FAD-binding PCMH-type domain-containing protein</fullName>
    </recommendedName>
</protein>
<organism evidence="7 8">
    <name type="scientific">Pseudocercospora fijiensis (strain CIRAD86)</name>
    <name type="common">Black leaf streak disease fungus</name>
    <name type="synonym">Mycosphaerella fijiensis</name>
    <dbReference type="NCBI Taxonomy" id="383855"/>
    <lineage>
        <taxon>Eukaryota</taxon>
        <taxon>Fungi</taxon>
        <taxon>Dikarya</taxon>
        <taxon>Ascomycota</taxon>
        <taxon>Pezizomycotina</taxon>
        <taxon>Dothideomycetes</taxon>
        <taxon>Dothideomycetidae</taxon>
        <taxon>Mycosphaerellales</taxon>
        <taxon>Mycosphaerellaceae</taxon>
        <taxon>Pseudocercospora</taxon>
    </lineage>
</organism>
<keyword evidence="4" id="KW-0560">Oxidoreductase</keyword>
<feature type="chain" id="PRO_5004029411" description="FAD-binding PCMH-type domain-containing protein" evidence="5">
    <location>
        <begin position="18"/>
        <end position="181"/>
    </location>
</feature>
<keyword evidence="5" id="KW-0732">Signal</keyword>
<dbReference type="SUPFAM" id="SSF56176">
    <property type="entry name" value="FAD-binding/transporter-associated domain-like"/>
    <property type="match status" value="1"/>
</dbReference>
<dbReference type="AlphaFoldDB" id="M2YI53"/>
<proteinExistence type="inferred from homology"/>
<dbReference type="InterPro" id="IPR050416">
    <property type="entry name" value="FAD-linked_Oxidoreductase"/>
</dbReference>
<dbReference type="KEGG" id="pfj:MYCFIDRAFT_146303"/>
<dbReference type="Proteomes" id="UP000016932">
    <property type="component" value="Unassembled WGS sequence"/>
</dbReference>
<dbReference type="InterPro" id="IPR036318">
    <property type="entry name" value="FAD-bd_PCMH-like_sf"/>
</dbReference>
<comment type="similarity">
    <text evidence="1">Belongs to the oxygen-dependent FAD-linked oxidoreductase family.</text>
</comment>
<dbReference type="OrthoDB" id="415825at2759"/>
<dbReference type="Gene3D" id="3.30.465.10">
    <property type="match status" value="1"/>
</dbReference>
<accession>M2YI53</accession>
<dbReference type="Pfam" id="PF01565">
    <property type="entry name" value="FAD_binding_4"/>
    <property type="match status" value="1"/>
</dbReference>
<dbReference type="GO" id="GO:0071949">
    <property type="term" value="F:FAD binding"/>
    <property type="evidence" value="ECO:0007669"/>
    <property type="project" value="InterPro"/>
</dbReference>
<evidence type="ECO:0000259" key="6">
    <source>
        <dbReference type="PROSITE" id="PS51387"/>
    </source>
</evidence>
<keyword evidence="3" id="KW-0274">FAD</keyword>
<evidence type="ECO:0000256" key="4">
    <source>
        <dbReference type="ARBA" id="ARBA00023002"/>
    </source>
</evidence>
<dbReference type="InterPro" id="IPR016169">
    <property type="entry name" value="FAD-bd_PCMH_sub2"/>
</dbReference>
<reference evidence="7 8" key="1">
    <citation type="journal article" date="2012" name="PLoS Pathog.">
        <title>Diverse lifestyles and strategies of plant pathogenesis encoded in the genomes of eighteen Dothideomycetes fungi.</title>
        <authorList>
            <person name="Ohm R.A."/>
            <person name="Feau N."/>
            <person name="Henrissat B."/>
            <person name="Schoch C.L."/>
            <person name="Horwitz B.A."/>
            <person name="Barry K.W."/>
            <person name="Condon B.J."/>
            <person name="Copeland A.C."/>
            <person name="Dhillon B."/>
            <person name="Glaser F."/>
            <person name="Hesse C.N."/>
            <person name="Kosti I."/>
            <person name="LaButti K."/>
            <person name="Lindquist E.A."/>
            <person name="Lucas S."/>
            <person name="Salamov A.A."/>
            <person name="Bradshaw R.E."/>
            <person name="Ciuffetti L."/>
            <person name="Hamelin R.C."/>
            <person name="Kema G.H.J."/>
            <person name="Lawrence C."/>
            <person name="Scott J.A."/>
            <person name="Spatafora J.W."/>
            <person name="Turgeon B.G."/>
            <person name="de Wit P.J.G.M."/>
            <person name="Zhong S."/>
            <person name="Goodwin S.B."/>
            <person name="Grigoriev I.V."/>
        </authorList>
    </citation>
    <scope>NUCLEOTIDE SEQUENCE [LARGE SCALE GENOMIC DNA]</scope>
    <source>
        <strain evidence="7 8">CIRAD86</strain>
    </source>
</reference>
<dbReference type="RefSeq" id="XP_007932198.1">
    <property type="nucleotide sequence ID" value="XM_007934007.1"/>
</dbReference>
<feature type="domain" description="FAD-binding PCMH-type" evidence="6">
    <location>
        <begin position="64"/>
        <end position="181"/>
    </location>
</feature>
<dbReference type="PROSITE" id="PS51387">
    <property type="entry name" value="FAD_PCMH"/>
    <property type="match status" value="1"/>
</dbReference>
<dbReference type="PANTHER" id="PTHR42973:SF13">
    <property type="entry name" value="FAD-BINDING PCMH-TYPE DOMAIN-CONTAINING PROTEIN"/>
    <property type="match status" value="1"/>
</dbReference>
<evidence type="ECO:0000256" key="2">
    <source>
        <dbReference type="ARBA" id="ARBA00022630"/>
    </source>
</evidence>
<evidence type="ECO:0000313" key="8">
    <source>
        <dbReference type="Proteomes" id="UP000016932"/>
    </source>
</evidence>
<keyword evidence="2" id="KW-0285">Flavoprotein</keyword>
<dbReference type="PANTHER" id="PTHR42973">
    <property type="entry name" value="BINDING OXIDOREDUCTASE, PUTATIVE (AFU_ORTHOLOGUE AFUA_1G17690)-RELATED"/>
    <property type="match status" value="1"/>
</dbReference>
<feature type="signal peptide" evidence="5">
    <location>
        <begin position="1"/>
        <end position="17"/>
    </location>
</feature>
<dbReference type="EMBL" id="KB446566">
    <property type="protein sequence ID" value="EME77450.1"/>
    <property type="molecule type" value="Genomic_DNA"/>
</dbReference>
<dbReference type="VEuPathDB" id="FungiDB:MYCFIDRAFT_146303"/>
<dbReference type="InterPro" id="IPR016166">
    <property type="entry name" value="FAD-bd_PCMH"/>
</dbReference>
<evidence type="ECO:0000256" key="5">
    <source>
        <dbReference type="SAM" id="SignalP"/>
    </source>
</evidence>
<dbReference type="GeneID" id="19331335"/>